<evidence type="ECO:0000256" key="1">
    <source>
        <dbReference type="ARBA" id="ARBA00022801"/>
    </source>
</evidence>
<dbReference type="InterPro" id="IPR006439">
    <property type="entry name" value="HAD-SF_hydro_IA"/>
</dbReference>
<protein>
    <submittedName>
        <fullName evidence="2">HAD family hydrolase</fullName>
    </submittedName>
</protein>
<gene>
    <name evidence="2" type="ORF">H1191_03790</name>
</gene>
<dbReference type="Gene3D" id="3.40.50.1000">
    <property type="entry name" value="HAD superfamily/HAD-like"/>
    <property type="match status" value="1"/>
</dbReference>
<dbReference type="InterPro" id="IPR051540">
    <property type="entry name" value="S-2-haloacid_dehalogenase"/>
</dbReference>
<dbReference type="Proteomes" id="UP000535491">
    <property type="component" value="Unassembled WGS sequence"/>
</dbReference>
<dbReference type="PANTHER" id="PTHR43316">
    <property type="entry name" value="HYDROLASE, HALOACID DELAHOGENASE-RELATED"/>
    <property type="match status" value="1"/>
</dbReference>
<keyword evidence="3" id="KW-1185">Reference proteome</keyword>
<dbReference type="PRINTS" id="PR00413">
    <property type="entry name" value="HADHALOGNASE"/>
</dbReference>
<reference evidence="2 3" key="1">
    <citation type="submission" date="2020-07" db="EMBL/GenBank/DDBJ databases">
        <authorList>
            <person name="Feng H."/>
        </authorList>
    </citation>
    <scope>NUCLEOTIDE SEQUENCE [LARGE SCALE GENOMIC DNA]</scope>
    <source>
        <strain evidence="3">s-10</strain>
    </source>
</reference>
<organism evidence="2 3">
    <name type="scientific">Paenactinomyces guangxiensis</name>
    <dbReference type="NCBI Taxonomy" id="1490290"/>
    <lineage>
        <taxon>Bacteria</taxon>
        <taxon>Bacillati</taxon>
        <taxon>Bacillota</taxon>
        <taxon>Bacilli</taxon>
        <taxon>Bacillales</taxon>
        <taxon>Thermoactinomycetaceae</taxon>
        <taxon>Paenactinomyces</taxon>
    </lineage>
</organism>
<accession>A0A7W2A6I9</accession>
<dbReference type="AlphaFoldDB" id="A0A7W2A6I9"/>
<dbReference type="Pfam" id="PF00702">
    <property type="entry name" value="Hydrolase"/>
    <property type="match status" value="1"/>
</dbReference>
<sequence length="289" mass="33167">MPAPLVQFLERPSLFPCRGANRERDRILPSPLVTHTFTEKRGTRLIKACLFDLDGTLLPLDTDQFVETYLKALAPYVAHIIPPDKLVPAIWKATMAMIESNDGNLTNEQVFEQEFLRLTGLKREEIWPAFDRFYEIEFPKLRDYAGHNPAARQAVQAALDQGYKVAVATNPVFPKTAILERMRWAGVDDLPFEWVTVYEETHYCKPRPEYYLEVAEYLSVKPQECVMVGNDMQEDMVASTVGMNTFYLTEYRIDRGKPVYPVDQEGSLSDLIDLICKGRGFFEKKSIVK</sequence>
<dbReference type="InterPro" id="IPR023214">
    <property type="entry name" value="HAD_sf"/>
</dbReference>
<dbReference type="GO" id="GO:0016787">
    <property type="term" value="F:hydrolase activity"/>
    <property type="evidence" value="ECO:0007669"/>
    <property type="project" value="UniProtKB-KW"/>
</dbReference>
<comment type="caution">
    <text evidence="2">The sequence shown here is derived from an EMBL/GenBank/DDBJ whole genome shotgun (WGS) entry which is preliminary data.</text>
</comment>
<dbReference type="SFLD" id="SFLDS00003">
    <property type="entry name" value="Haloacid_Dehalogenase"/>
    <property type="match status" value="1"/>
</dbReference>
<dbReference type="InterPro" id="IPR036412">
    <property type="entry name" value="HAD-like_sf"/>
</dbReference>
<dbReference type="SUPFAM" id="SSF56784">
    <property type="entry name" value="HAD-like"/>
    <property type="match status" value="1"/>
</dbReference>
<keyword evidence="1 2" id="KW-0378">Hydrolase</keyword>
<evidence type="ECO:0000313" key="2">
    <source>
        <dbReference type="EMBL" id="MBA4493426.1"/>
    </source>
</evidence>
<name>A0A7W2A6I9_9BACL</name>
<evidence type="ECO:0000313" key="3">
    <source>
        <dbReference type="Proteomes" id="UP000535491"/>
    </source>
</evidence>
<dbReference type="SFLD" id="SFLDG01129">
    <property type="entry name" value="C1.5:_HAD__Beta-PGM__Phosphata"/>
    <property type="match status" value="1"/>
</dbReference>
<dbReference type="EMBL" id="JACEIQ010000002">
    <property type="protein sequence ID" value="MBA4493426.1"/>
    <property type="molecule type" value="Genomic_DNA"/>
</dbReference>
<dbReference type="PANTHER" id="PTHR43316:SF3">
    <property type="entry name" value="HALOACID DEHALOGENASE, TYPE II (AFU_ORTHOLOGUE AFUA_2G07750)-RELATED"/>
    <property type="match status" value="1"/>
</dbReference>
<proteinExistence type="predicted"/>